<keyword evidence="1" id="KW-0472">Membrane</keyword>
<dbReference type="EMBL" id="WRXO01000002">
    <property type="protein sequence ID" value="MVT41117.1"/>
    <property type="molecule type" value="Genomic_DNA"/>
</dbReference>
<name>A0A6N8J796_9BACT</name>
<comment type="caution">
    <text evidence="2">The sequence shown here is derived from an EMBL/GenBank/DDBJ whole genome shotgun (WGS) entry which is preliminary data.</text>
</comment>
<gene>
    <name evidence="2" type="ORF">GO495_11035</name>
</gene>
<organism evidence="2 3">
    <name type="scientific">Chitinophaga oryziterrae</name>
    <dbReference type="NCBI Taxonomy" id="1031224"/>
    <lineage>
        <taxon>Bacteria</taxon>
        <taxon>Pseudomonadati</taxon>
        <taxon>Bacteroidota</taxon>
        <taxon>Chitinophagia</taxon>
        <taxon>Chitinophagales</taxon>
        <taxon>Chitinophagaceae</taxon>
        <taxon>Chitinophaga</taxon>
    </lineage>
</organism>
<keyword evidence="1" id="KW-0812">Transmembrane</keyword>
<feature type="transmembrane region" description="Helical" evidence="1">
    <location>
        <begin position="12"/>
        <end position="29"/>
    </location>
</feature>
<reference evidence="2 3" key="1">
    <citation type="submission" date="2019-12" db="EMBL/GenBank/DDBJ databases">
        <title>The draft genomic sequence of strain Chitinophaga oryziterrae JCM 16595.</title>
        <authorList>
            <person name="Zhang X."/>
        </authorList>
    </citation>
    <scope>NUCLEOTIDE SEQUENCE [LARGE SCALE GENOMIC DNA]</scope>
    <source>
        <strain evidence="2 3">JCM 16595</strain>
    </source>
</reference>
<feature type="transmembrane region" description="Helical" evidence="1">
    <location>
        <begin position="101"/>
        <end position="120"/>
    </location>
</feature>
<keyword evidence="3" id="KW-1185">Reference proteome</keyword>
<feature type="transmembrane region" description="Helical" evidence="1">
    <location>
        <begin position="187"/>
        <end position="205"/>
    </location>
</feature>
<proteinExistence type="predicted"/>
<accession>A0A6N8J796</accession>
<dbReference type="InterPro" id="IPR009793">
    <property type="entry name" value="DUF1361"/>
</dbReference>
<dbReference type="AlphaFoldDB" id="A0A6N8J796"/>
<evidence type="ECO:0000256" key="1">
    <source>
        <dbReference type="SAM" id="Phobius"/>
    </source>
</evidence>
<evidence type="ECO:0000313" key="2">
    <source>
        <dbReference type="EMBL" id="MVT41117.1"/>
    </source>
</evidence>
<dbReference type="Pfam" id="PF07099">
    <property type="entry name" value="DUF1361"/>
    <property type="match status" value="1"/>
</dbReference>
<dbReference type="RefSeq" id="WP_157299730.1">
    <property type="nucleotide sequence ID" value="NZ_BAAAZB010000010.1"/>
</dbReference>
<feature type="transmembrane region" description="Helical" evidence="1">
    <location>
        <begin position="35"/>
        <end position="56"/>
    </location>
</feature>
<evidence type="ECO:0000313" key="3">
    <source>
        <dbReference type="Proteomes" id="UP000468388"/>
    </source>
</evidence>
<dbReference type="OrthoDB" id="4540541at2"/>
<protein>
    <submittedName>
        <fullName evidence="2">DUF1361 domain-containing protein</fullName>
    </submittedName>
</protein>
<feature type="transmembrane region" description="Helical" evidence="1">
    <location>
        <begin position="63"/>
        <end position="81"/>
    </location>
</feature>
<dbReference type="Proteomes" id="UP000468388">
    <property type="component" value="Unassembled WGS sequence"/>
</dbReference>
<sequence>MIKNISPLERMLLVSILFNMLLLLVRVYFTKELTYGFYTWNTFLAVLPLLFSRALFKLDKCNLKAIVLIACWLLFFPNAPYMITDLFHYVKEPPVPQWYDLLLVITAAWNGLLLGIVSLMQVEQFLSRHMKMIWVKTIVIISFGLCGYGVYIGRFLRFNSWDIVINPVMIISASAHHIFQPFEYLRLWAFTLLFGTMFGIIYFTLQQLSSKKQADVTY</sequence>
<keyword evidence="1" id="KW-1133">Transmembrane helix</keyword>
<feature type="transmembrane region" description="Helical" evidence="1">
    <location>
        <begin position="132"/>
        <end position="152"/>
    </location>
</feature>